<dbReference type="FunFam" id="3.30.70.120:FF:000006">
    <property type="entry name" value="GTP cyclohydrolase 1 type 2 homolog"/>
    <property type="match status" value="1"/>
</dbReference>
<dbReference type="InterPro" id="IPR015867">
    <property type="entry name" value="N-reg_PII/ATP_PRibTrfase_C"/>
</dbReference>
<dbReference type="PANTHER" id="PTHR41774">
    <property type="match status" value="1"/>
</dbReference>
<gene>
    <name evidence="1" type="ordered locus">Sterm_2994</name>
</gene>
<dbReference type="Gene3D" id="3.30.70.120">
    <property type="match status" value="1"/>
</dbReference>
<dbReference type="AlphaFoldDB" id="D1ANN3"/>
<dbReference type="STRING" id="526218.Sterm_2994"/>
<name>D1ANN3_SEBTE</name>
<reference evidence="1 2" key="2">
    <citation type="journal article" date="2010" name="Stand. Genomic Sci.">
        <title>Complete genome sequence of Sebaldella termitidis type strain (NCTC 11300).</title>
        <authorList>
            <person name="Harmon-Smith M."/>
            <person name="Celia L."/>
            <person name="Chertkov O."/>
            <person name="Lapidus A."/>
            <person name="Copeland A."/>
            <person name="Glavina Del Rio T."/>
            <person name="Nolan M."/>
            <person name="Lucas S."/>
            <person name="Tice H."/>
            <person name="Cheng J.F."/>
            <person name="Han C."/>
            <person name="Detter J.C."/>
            <person name="Bruce D."/>
            <person name="Goodwin L."/>
            <person name="Pitluck S."/>
            <person name="Pati A."/>
            <person name="Liolios K."/>
            <person name="Ivanova N."/>
            <person name="Mavromatis K."/>
            <person name="Mikhailova N."/>
            <person name="Chen A."/>
            <person name="Palaniappan K."/>
            <person name="Land M."/>
            <person name="Hauser L."/>
            <person name="Chang Y.J."/>
            <person name="Jeffries C.D."/>
            <person name="Brettin T."/>
            <person name="Goker M."/>
            <person name="Beck B."/>
            <person name="Bristow J."/>
            <person name="Eisen J.A."/>
            <person name="Markowitz V."/>
            <person name="Hugenholtz P."/>
            <person name="Kyrpides N.C."/>
            <person name="Klenk H.P."/>
            <person name="Chen F."/>
        </authorList>
    </citation>
    <scope>NUCLEOTIDE SEQUENCE [LARGE SCALE GENOMIC DNA]</scope>
    <source>
        <strain evidence="2">ATCC 33386 / NCTC 11300</strain>
    </source>
</reference>
<keyword evidence="2" id="KW-1185">Reference proteome</keyword>
<evidence type="ECO:0000313" key="2">
    <source>
        <dbReference type="Proteomes" id="UP000000845"/>
    </source>
</evidence>
<dbReference type="InterPro" id="IPR036069">
    <property type="entry name" value="DUF34/NIF3_sf"/>
</dbReference>
<protein>
    <recommendedName>
        <fullName evidence="3">NGG1p interacting factor NIF3</fullName>
    </recommendedName>
</protein>
<evidence type="ECO:0000313" key="1">
    <source>
        <dbReference type="EMBL" id="ACZ09837.1"/>
    </source>
</evidence>
<dbReference type="RefSeq" id="WP_012862419.1">
    <property type="nucleotide sequence ID" value="NC_013517.1"/>
</dbReference>
<evidence type="ECO:0008006" key="3">
    <source>
        <dbReference type="Google" id="ProtNLM"/>
    </source>
</evidence>
<dbReference type="eggNOG" id="COG3323">
    <property type="taxonomic scope" value="Bacteria"/>
</dbReference>
<reference evidence="2" key="1">
    <citation type="submission" date="2009-09" db="EMBL/GenBank/DDBJ databases">
        <title>The complete chromosome of Sebaldella termitidis ATCC 33386.</title>
        <authorList>
            <consortium name="US DOE Joint Genome Institute (JGI-PGF)"/>
            <person name="Lucas S."/>
            <person name="Copeland A."/>
            <person name="Lapidus A."/>
            <person name="Glavina del Rio T."/>
            <person name="Dalin E."/>
            <person name="Tice H."/>
            <person name="Bruce D."/>
            <person name="Goodwin L."/>
            <person name="Pitluck S."/>
            <person name="Kyrpides N."/>
            <person name="Mavromatis K."/>
            <person name="Ivanova N."/>
            <person name="Mikhailova N."/>
            <person name="Sims D."/>
            <person name="Meincke L."/>
            <person name="Brettin T."/>
            <person name="Detter J.C."/>
            <person name="Han C."/>
            <person name="Larimer F."/>
            <person name="Land M."/>
            <person name="Hauser L."/>
            <person name="Markowitz V."/>
            <person name="Cheng J.F."/>
            <person name="Hugenholtz P."/>
            <person name="Woyke T."/>
            <person name="Wu D."/>
            <person name="Eisen J.A."/>
        </authorList>
    </citation>
    <scope>NUCLEOTIDE SEQUENCE [LARGE SCALE GENOMIC DNA]</scope>
    <source>
        <strain evidence="2">ATCC 33386 / NCTC 11300</strain>
    </source>
</reference>
<proteinExistence type="predicted"/>
<dbReference type="PANTHER" id="PTHR41774:SF1">
    <property type="entry name" value="NGG1P INTERACTING FACTOR NIF3"/>
    <property type="match status" value="1"/>
</dbReference>
<dbReference type="HOGENOM" id="CLU_120084_3_0_0"/>
<organism evidence="1 2">
    <name type="scientific">Sebaldella termitidis (strain ATCC 33386 / NCTC 11300)</name>
    <dbReference type="NCBI Taxonomy" id="526218"/>
    <lineage>
        <taxon>Bacteria</taxon>
        <taxon>Fusobacteriati</taxon>
        <taxon>Fusobacteriota</taxon>
        <taxon>Fusobacteriia</taxon>
        <taxon>Fusobacteriales</taxon>
        <taxon>Leptotrichiaceae</taxon>
        <taxon>Sebaldella</taxon>
    </lineage>
</organism>
<accession>D1ANN3</accession>
<sequence length="108" mass="12776">MYKFVFFIPEEYKENMKKSLFEAGAGKYENYDMCSFEVKGTGQFRPLTGSDPFLGKTGEMETVAEYRIEMLCSAEYIENVVEILLKEHPYEEPAYEIYKVYDKRIFQN</sequence>
<dbReference type="Proteomes" id="UP000000845">
    <property type="component" value="Chromosome"/>
</dbReference>
<dbReference type="EMBL" id="CP001739">
    <property type="protein sequence ID" value="ACZ09837.1"/>
    <property type="molecule type" value="Genomic_DNA"/>
</dbReference>
<dbReference type="KEGG" id="str:Sterm_2994"/>
<dbReference type="SUPFAM" id="SSF102705">
    <property type="entry name" value="NIF3 (NGG1p interacting factor 3)-like"/>
    <property type="match status" value="1"/>
</dbReference>